<keyword evidence="1" id="KW-1133">Transmembrane helix</keyword>
<proteinExistence type="predicted"/>
<dbReference type="AlphaFoldDB" id="A0A0E9WU76"/>
<feature type="transmembrane region" description="Helical" evidence="1">
    <location>
        <begin position="34"/>
        <end position="50"/>
    </location>
</feature>
<keyword evidence="1" id="KW-0812">Transmembrane</keyword>
<protein>
    <submittedName>
        <fullName evidence="2">Uncharacterized protein</fullName>
    </submittedName>
</protein>
<keyword evidence="1" id="KW-0472">Membrane</keyword>
<dbReference type="EMBL" id="GBXM01014630">
    <property type="protein sequence ID" value="JAH93947.1"/>
    <property type="molecule type" value="Transcribed_RNA"/>
</dbReference>
<sequence length="73" mass="8481">MIPNNQWLILFKETVDELVVFGLFHCLKSQLNKLGLLLIFFIFFGSVYLLETADHVYMFNVPQVLNGPKDNSF</sequence>
<evidence type="ECO:0000256" key="1">
    <source>
        <dbReference type="SAM" id="Phobius"/>
    </source>
</evidence>
<evidence type="ECO:0000313" key="2">
    <source>
        <dbReference type="EMBL" id="JAH93947.1"/>
    </source>
</evidence>
<reference evidence="2" key="2">
    <citation type="journal article" date="2015" name="Fish Shellfish Immunol.">
        <title>Early steps in the European eel (Anguilla anguilla)-Vibrio vulnificus interaction in the gills: Role of the RtxA13 toxin.</title>
        <authorList>
            <person name="Callol A."/>
            <person name="Pajuelo D."/>
            <person name="Ebbesson L."/>
            <person name="Teles M."/>
            <person name="MacKenzie S."/>
            <person name="Amaro C."/>
        </authorList>
    </citation>
    <scope>NUCLEOTIDE SEQUENCE</scope>
</reference>
<name>A0A0E9WU76_ANGAN</name>
<accession>A0A0E9WU76</accession>
<organism evidence="2">
    <name type="scientific">Anguilla anguilla</name>
    <name type="common">European freshwater eel</name>
    <name type="synonym">Muraena anguilla</name>
    <dbReference type="NCBI Taxonomy" id="7936"/>
    <lineage>
        <taxon>Eukaryota</taxon>
        <taxon>Metazoa</taxon>
        <taxon>Chordata</taxon>
        <taxon>Craniata</taxon>
        <taxon>Vertebrata</taxon>
        <taxon>Euteleostomi</taxon>
        <taxon>Actinopterygii</taxon>
        <taxon>Neopterygii</taxon>
        <taxon>Teleostei</taxon>
        <taxon>Anguilliformes</taxon>
        <taxon>Anguillidae</taxon>
        <taxon>Anguilla</taxon>
    </lineage>
</organism>
<reference evidence="2" key="1">
    <citation type="submission" date="2014-11" db="EMBL/GenBank/DDBJ databases">
        <authorList>
            <person name="Amaro Gonzalez C."/>
        </authorList>
    </citation>
    <scope>NUCLEOTIDE SEQUENCE</scope>
</reference>